<comment type="caution">
    <text evidence="1">The sequence shown here is derived from an EMBL/GenBank/DDBJ whole genome shotgun (WGS) entry which is preliminary data.</text>
</comment>
<dbReference type="EMBL" id="BAAAFH010000011">
    <property type="protein sequence ID" value="GAA0875944.1"/>
    <property type="molecule type" value="Genomic_DNA"/>
</dbReference>
<evidence type="ECO:0000313" key="1">
    <source>
        <dbReference type="EMBL" id="GAA0875944.1"/>
    </source>
</evidence>
<accession>A0ABN1MSH5</accession>
<reference evidence="1 2" key="1">
    <citation type="journal article" date="2019" name="Int. J. Syst. Evol. Microbiol.">
        <title>The Global Catalogue of Microorganisms (GCM) 10K type strain sequencing project: providing services to taxonomists for standard genome sequencing and annotation.</title>
        <authorList>
            <consortium name="The Broad Institute Genomics Platform"/>
            <consortium name="The Broad Institute Genome Sequencing Center for Infectious Disease"/>
            <person name="Wu L."/>
            <person name="Ma J."/>
        </authorList>
    </citation>
    <scope>NUCLEOTIDE SEQUENCE [LARGE SCALE GENOMIC DNA]</scope>
    <source>
        <strain evidence="1 2">JCM 16083</strain>
    </source>
</reference>
<sequence>MFFFVLMRNIATLILIVALFASCRKEKASWDSDWRVPLIHDSLTLSKLVTDSILDINADGSYQLVINRDLLNLNIDSLLQLPDTVIRQNVAIAVSEVNVPPGFSFLNETEDHTFEVADLILKKVVLASGMADIEISSPINAPTILTLTLPSVKKDGIVYSKTINAPPGSLSSPSTTREVLDLSGYEIDLTGQDGSSFNIIQSQVSVSSDPNGDPVTVTSQDTVRFNVEFKKLTPSYARGYFGNQSFSDTTTFDFDLMNSIVAGAIDLDNISLNIRVENGLKTSARAKFTQVQNDGVSGSSVGLSHPELGPWIWLNQATGDWNSLVPSVHNIQFDQSNSTIEAFLENIPKFMRVGYAFELNPWGNTSGGYDEFFSHSTVRAFLTANMPLAIGMNNLTYADTFALNYDNSQGTISVKSGTIEIEASNSYSFDADLHLEFLDATNTVLFQKSGDQKIKGSTSLANSAPDVEKSKIQITLSEEETSKLKDLENLVVKAVFDTPQSGSISTFYNGQFIAFKLFTNLKLTVKF</sequence>
<proteinExistence type="predicted"/>
<name>A0ABN1MSH5_9FLAO</name>
<organism evidence="1 2">
    <name type="scientific">Wandonia haliotis</name>
    <dbReference type="NCBI Taxonomy" id="574963"/>
    <lineage>
        <taxon>Bacteria</taxon>
        <taxon>Pseudomonadati</taxon>
        <taxon>Bacteroidota</taxon>
        <taxon>Flavobacteriia</taxon>
        <taxon>Flavobacteriales</taxon>
        <taxon>Crocinitomicaceae</taxon>
        <taxon>Wandonia</taxon>
    </lineage>
</organism>
<dbReference type="RefSeq" id="WP_343787936.1">
    <property type="nucleotide sequence ID" value="NZ_BAAAFH010000011.1"/>
</dbReference>
<evidence type="ECO:0000313" key="2">
    <source>
        <dbReference type="Proteomes" id="UP001501126"/>
    </source>
</evidence>
<keyword evidence="2" id="KW-1185">Reference proteome</keyword>
<evidence type="ECO:0008006" key="3">
    <source>
        <dbReference type="Google" id="ProtNLM"/>
    </source>
</evidence>
<gene>
    <name evidence="1" type="ORF">GCM10009118_23530</name>
</gene>
<dbReference type="Proteomes" id="UP001501126">
    <property type="component" value="Unassembled WGS sequence"/>
</dbReference>
<protein>
    <recommendedName>
        <fullName evidence="3">DUF5689 domain-containing protein</fullName>
    </recommendedName>
</protein>